<keyword evidence="10 15" id="KW-0408">Iron</keyword>
<evidence type="ECO:0000313" key="20">
    <source>
        <dbReference type="Proteomes" id="UP000006048"/>
    </source>
</evidence>
<feature type="binding site" evidence="16">
    <location>
        <position position="160"/>
    </location>
    <ligand>
        <name>S-adenosyl-L-methionine</name>
        <dbReference type="ChEBI" id="CHEBI:59789"/>
        <label>1</label>
    </ligand>
</feature>
<evidence type="ECO:0000256" key="7">
    <source>
        <dbReference type="ARBA" id="ARBA00022691"/>
    </source>
</evidence>
<evidence type="ECO:0000256" key="13">
    <source>
        <dbReference type="ARBA" id="ARBA00024295"/>
    </source>
</evidence>
<feature type="binding site" evidence="16">
    <location>
        <position position="187"/>
    </location>
    <ligand>
        <name>S-adenosyl-L-methionine</name>
        <dbReference type="ChEBI" id="CHEBI:59789"/>
        <label>2</label>
    </ligand>
</feature>
<dbReference type="GO" id="GO:0006782">
    <property type="term" value="P:protoporphyrinogen IX biosynthetic process"/>
    <property type="evidence" value="ECO:0007669"/>
    <property type="project" value="UniProtKB-UniPathway"/>
</dbReference>
<evidence type="ECO:0000256" key="5">
    <source>
        <dbReference type="ARBA" id="ARBA00022485"/>
    </source>
</evidence>
<dbReference type="InterPro" id="IPR058240">
    <property type="entry name" value="rSAM_sf"/>
</dbReference>
<dbReference type="EMBL" id="CP002959">
    <property type="protein sequence ID" value="AFM14655.1"/>
    <property type="molecule type" value="Genomic_DNA"/>
</dbReference>
<dbReference type="STRING" id="869212.Turpa_4021"/>
<dbReference type="GO" id="GO:0004109">
    <property type="term" value="F:coproporphyrinogen oxidase activity"/>
    <property type="evidence" value="ECO:0007669"/>
    <property type="project" value="InterPro"/>
</dbReference>
<comment type="catalytic activity">
    <reaction evidence="14 15">
        <text>coproporphyrinogen III + 2 S-adenosyl-L-methionine = protoporphyrinogen IX + 2 5'-deoxyadenosine + 2 L-methionine + 2 CO2</text>
        <dbReference type="Rhea" id="RHEA:15425"/>
        <dbReference type="ChEBI" id="CHEBI:16526"/>
        <dbReference type="ChEBI" id="CHEBI:17319"/>
        <dbReference type="ChEBI" id="CHEBI:57307"/>
        <dbReference type="ChEBI" id="CHEBI:57309"/>
        <dbReference type="ChEBI" id="CHEBI:57844"/>
        <dbReference type="ChEBI" id="CHEBI:59789"/>
        <dbReference type="EC" id="1.3.98.3"/>
    </reaction>
</comment>
<evidence type="ECO:0000256" key="12">
    <source>
        <dbReference type="ARBA" id="ARBA00023244"/>
    </source>
</evidence>
<evidence type="ECO:0000256" key="2">
    <source>
        <dbReference type="ARBA" id="ARBA00004785"/>
    </source>
</evidence>
<dbReference type="InterPro" id="IPR023404">
    <property type="entry name" value="rSAM_horseshoe"/>
</dbReference>
<evidence type="ECO:0000256" key="8">
    <source>
        <dbReference type="ARBA" id="ARBA00022723"/>
    </source>
</evidence>
<dbReference type="GO" id="GO:0046872">
    <property type="term" value="F:metal ion binding"/>
    <property type="evidence" value="ECO:0007669"/>
    <property type="project" value="UniProtKB-KW"/>
</dbReference>
<evidence type="ECO:0000256" key="16">
    <source>
        <dbReference type="PIRSR" id="PIRSR000167-1"/>
    </source>
</evidence>
<feature type="binding site" evidence="16">
    <location>
        <position position="127"/>
    </location>
    <ligand>
        <name>S-adenosyl-L-methionine</name>
        <dbReference type="ChEBI" id="CHEBI:59789"/>
        <label>1</label>
    </ligand>
</feature>
<reference evidence="19 20" key="1">
    <citation type="submission" date="2012-06" db="EMBL/GenBank/DDBJ databases">
        <title>The complete chromosome of genome of Turneriella parva DSM 21527.</title>
        <authorList>
            <consortium name="US DOE Joint Genome Institute (JGI-PGF)"/>
            <person name="Lucas S."/>
            <person name="Han J."/>
            <person name="Lapidus A."/>
            <person name="Bruce D."/>
            <person name="Goodwin L."/>
            <person name="Pitluck S."/>
            <person name="Peters L."/>
            <person name="Kyrpides N."/>
            <person name="Mavromatis K."/>
            <person name="Ivanova N."/>
            <person name="Mikhailova N."/>
            <person name="Chertkov O."/>
            <person name="Detter J.C."/>
            <person name="Tapia R."/>
            <person name="Han C."/>
            <person name="Land M."/>
            <person name="Hauser L."/>
            <person name="Markowitz V."/>
            <person name="Cheng J.-F."/>
            <person name="Hugenholtz P."/>
            <person name="Woyke T."/>
            <person name="Wu D."/>
            <person name="Gronow S."/>
            <person name="Wellnitz S."/>
            <person name="Brambilla E."/>
            <person name="Klenk H.-P."/>
            <person name="Eisen J.A."/>
        </authorList>
    </citation>
    <scope>NUCLEOTIDE SEQUENCE [LARGE SCALE GENOMIC DNA]</scope>
    <source>
        <strain evidence="20">ATCC BAA-1111 / DSM 21527 / NCTC 11395 / H</strain>
    </source>
</reference>
<keyword evidence="8 15" id="KW-0479">Metal-binding</keyword>
<comment type="function">
    <text evidence="13">Involved in the heme biosynthesis. Catalyzes the anaerobic oxidative decarboxylation of propionate groups of rings A and B of coproporphyrinogen III to yield the vinyl groups in protoporphyrinogen IX.</text>
</comment>
<keyword evidence="9 15" id="KW-0560">Oxidoreductase</keyword>
<comment type="cofactor">
    <cofactor evidence="15 17">
        <name>[4Fe-4S] cluster</name>
        <dbReference type="ChEBI" id="CHEBI:49883"/>
    </cofactor>
    <text evidence="15 17">Binds 1 [4Fe-4S] cluster. The cluster is coordinated with 3 cysteines and an exchangeable S-adenosyl-L-methionine.</text>
</comment>
<dbReference type="PANTHER" id="PTHR13932">
    <property type="entry name" value="COPROPORPHYRINIGEN III OXIDASE"/>
    <property type="match status" value="1"/>
</dbReference>
<keyword evidence="5 15" id="KW-0004">4Fe-4S</keyword>
<feature type="binding site" evidence="16">
    <location>
        <begin position="128"/>
        <end position="129"/>
    </location>
    <ligand>
        <name>S-adenosyl-L-methionine</name>
        <dbReference type="ChEBI" id="CHEBI:59789"/>
        <label>2</label>
    </ligand>
</feature>
<proteinExistence type="inferred from homology"/>
<name>I4BBJ8_TURPD</name>
<keyword evidence="6 15" id="KW-0963">Cytoplasm</keyword>
<comment type="subcellular location">
    <subcellularLocation>
        <location evidence="1 15">Cytoplasm</location>
    </subcellularLocation>
</comment>
<evidence type="ECO:0000256" key="15">
    <source>
        <dbReference type="PIRNR" id="PIRNR000167"/>
    </source>
</evidence>
<dbReference type="KEGG" id="tpx:Turpa_4021"/>
<evidence type="ECO:0000256" key="9">
    <source>
        <dbReference type="ARBA" id="ARBA00023002"/>
    </source>
</evidence>
<evidence type="ECO:0000256" key="1">
    <source>
        <dbReference type="ARBA" id="ARBA00004496"/>
    </source>
</evidence>
<dbReference type="SFLD" id="SFLDG01065">
    <property type="entry name" value="anaerobic_coproporphyrinogen-I"/>
    <property type="match status" value="1"/>
</dbReference>
<comment type="pathway">
    <text evidence="2 15">Porphyrin-containing compound metabolism; protoporphyrin-IX biosynthesis; protoporphyrinogen-IX from coproporphyrinogen-III (AdoMet route): step 1/1.</text>
</comment>
<dbReference type="SUPFAM" id="SSF102114">
    <property type="entry name" value="Radical SAM enzymes"/>
    <property type="match status" value="1"/>
</dbReference>
<feature type="binding site" evidence="16">
    <location>
        <position position="70"/>
    </location>
    <ligand>
        <name>S-adenosyl-L-methionine</name>
        <dbReference type="ChEBI" id="CHEBI:59789"/>
        <label>1</label>
    </ligand>
</feature>
<dbReference type="InterPro" id="IPR007197">
    <property type="entry name" value="rSAM"/>
</dbReference>
<feature type="domain" description="Radical SAM core" evidence="18">
    <location>
        <begin position="61"/>
        <end position="298"/>
    </location>
</feature>
<dbReference type="EC" id="1.3.98.3" evidence="15"/>
<sequence length="471" mass="53371">MKARGLTFTPVHANDPMLDNATVQALIARYDSPVPRYTSYPTALEFVPLADSELLNSYRRCEPGRPVSVYIHLPFCENLCLYCGCNVLLSRKIEVLDEYIPLLLAEIDAKTDILEFRPKVSQLHFGGGTPNFLRPGDWDKIFARLRERFIFTDDAEISVELDPMYVSDDYLAHLRSLGMHRVSYGVQDVTPKVLEAVNRPQDIGRIKGVVAASRRLGFSSVNIDLIYGLPHQTLASYRANLDFVGDIRPDRIALFSYAHVPWLKHHQKRMDAAALTQPAEKLLIYLAAREHFASLGYEQIGMDHFGLADDTLTRAFHEKTLHRNFMGYTTQKTLDMLAFGTSAIGFVSGVYMQNHLKLSGYRSAIETGKNWFEKGYVMSDEDRLRHEVITMLMANFHVNFRAIENQFGIQFEVHFADEMQKFQEFAADGHGTLTNESFTASETGSFIIRHIASVFDAYRKSGVAKAFSKAI</sequence>
<gene>
    <name evidence="19" type="ordered locus">Turpa_4021</name>
</gene>
<dbReference type="AlphaFoldDB" id="I4BBJ8"/>
<dbReference type="PATRIC" id="fig|869212.3.peg.4056"/>
<keyword evidence="20" id="KW-1185">Reference proteome</keyword>
<dbReference type="GO" id="GO:0051989">
    <property type="term" value="F:coproporphyrinogen dehydrogenase activity"/>
    <property type="evidence" value="ECO:0007669"/>
    <property type="project" value="UniProtKB-EC"/>
</dbReference>
<dbReference type="OrthoDB" id="9808022at2"/>
<evidence type="ECO:0000256" key="17">
    <source>
        <dbReference type="PIRSR" id="PIRSR000167-2"/>
    </source>
</evidence>
<evidence type="ECO:0000256" key="3">
    <source>
        <dbReference type="ARBA" id="ARBA00005493"/>
    </source>
</evidence>
<accession>I4BBJ8</accession>
<evidence type="ECO:0000256" key="11">
    <source>
        <dbReference type="ARBA" id="ARBA00023014"/>
    </source>
</evidence>
<comment type="subunit">
    <text evidence="4">Monomer.</text>
</comment>
<feature type="binding site" evidence="16">
    <location>
        <position position="258"/>
    </location>
    <ligand>
        <name>S-adenosyl-L-methionine</name>
        <dbReference type="ChEBI" id="CHEBI:59789"/>
        <label>2</label>
    </ligand>
</feature>
<dbReference type="InterPro" id="IPR004558">
    <property type="entry name" value="Coprogen_oxidase_HemN"/>
</dbReference>
<evidence type="ECO:0000313" key="19">
    <source>
        <dbReference type="EMBL" id="AFM14655.1"/>
    </source>
</evidence>
<dbReference type="InterPro" id="IPR034505">
    <property type="entry name" value="Coproporphyrinogen-III_oxidase"/>
</dbReference>
<dbReference type="UniPathway" id="UPA00251">
    <property type="reaction ID" value="UER00323"/>
</dbReference>
<feature type="binding site" evidence="17">
    <location>
        <position position="76"/>
    </location>
    <ligand>
        <name>[4Fe-4S] cluster</name>
        <dbReference type="ChEBI" id="CHEBI:49883"/>
        <note>4Fe-4S-S-AdoMet</note>
    </ligand>
</feature>
<dbReference type="GO" id="GO:0051539">
    <property type="term" value="F:4 iron, 4 sulfur cluster binding"/>
    <property type="evidence" value="ECO:0007669"/>
    <property type="project" value="UniProtKB-KW"/>
</dbReference>
<evidence type="ECO:0000256" key="14">
    <source>
        <dbReference type="ARBA" id="ARBA00048321"/>
    </source>
</evidence>
<feature type="binding site" evidence="16">
    <location>
        <position position="224"/>
    </location>
    <ligand>
        <name>S-adenosyl-L-methionine</name>
        <dbReference type="ChEBI" id="CHEBI:59789"/>
        <label>2</label>
    </ligand>
</feature>
<evidence type="ECO:0000256" key="4">
    <source>
        <dbReference type="ARBA" id="ARBA00011245"/>
    </source>
</evidence>
<feature type="binding site" evidence="17">
    <location>
        <position position="83"/>
    </location>
    <ligand>
        <name>[4Fe-4S] cluster</name>
        <dbReference type="ChEBI" id="CHEBI:49883"/>
        <note>4Fe-4S-S-AdoMet</note>
    </ligand>
</feature>
<evidence type="ECO:0000259" key="18">
    <source>
        <dbReference type="PROSITE" id="PS51918"/>
    </source>
</evidence>
<dbReference type="PIRSF" id="PIRSF000167">
    <property type="entry name" value="HemN"/>
    <property type="match status" value="1"/>
</dbReference>
<feature type="binding site" evidence="17">
    <location>
        <position position="80"/>
    </location>
    <ligand>
        <name>[4Fe-4S] cluster</name>
        <dbReference type="ChEBI" id="CHEBI:49883"/>
        <note>4Fe-4S-S-AdoMet</note>
    </ligand>
</feature>
<protein>
    <recommendedName>
        <fullName evidence="15">Coproporphyrinogen-III oxidase</fullName>
        <ecNumber evidence="15">1.3.98.3</ecNumber>
    </recommendedName>
</protein>
<evidence type="ECO:0000256" key="6">
    <source>
        <dbReference type="ARBA" id="ARBA00022490"/>
    </source>
</evidence>
<comment type="similarity">
    <text evidence="3 15">Belongs to the anaerobic coproporphyrinogen-III oxidase family.</text>
</comment>
<dbReference type="RefSeq" id="WP_014805131.1">
    <property type="nucleotide sequence ID" value="NC_018020.1"/>
</dbReference>
<dbReference type="SFLD" id="SFLDS00029">
    <property type="entry name" value="Radical_SAM"/>
    <property type="match status" value="1"/>
</dbReference>
<feature type="binding site" evidence="16">
    <location>
        <begin position="82"/>
        <end position="84"/>
    </location>
    <ligand>
        <name>S-adenosyl-L-methionine</name>
        <dbReference type="ChEBI" id="CHEBI:59789"/>
        <label>2</label>
    </ligand>
</feature>
<dbReference type="HOGENOM" id="CLU_027579_3_0_12"/>
<dbReference type="PROSITE" id="PS51918">
    <property type="entry name" value="RADICAL_SAM"/>
    <property type="match status" value="1"/>
</dbReference>
<keyword evidence="7 15" id="KW-0949">S-adenosyl-L-methionine</keyword>
<feature type="binding site" evidence="16">
    <location>
        <position position="199"/>
    </location>
    <ligand>
        <name>S-adenosyl-L-methionine</name>
        <dbReference type="ChEBI" id="CHEBI:59789"/>
        <label>2</label>
    </ligand>
</feature>
<dbReference type="Pfam" id="PF04055">
    <property type="entry name" value="Radical_SAM"/>
    <property type="match status" value="1"/>
</dbReference>
<dbReference type="Gene3D" id="3.80.30.20">
    <property type="entry name" value="tm_1862 like domain"/>
    <property type="match status" value="1"/>
</dbReference>
<dbReference type="NCBIfam" id="TIGR00538">
    <property type="entry name" value="hemN"/>
    <property type="match status" value="1"/>
</dbReference>
<dbReference type="GO" id="GO:0005737">
    <property type="term" value="C:cytoplasm"/>
    <property type="evidence" value="ECO:0007669"/>
    <property type="project" value="UniProtKB-SubCell"/>
</dbReference>
<dbReference type="SMART" id="SM00729">
    <property type="entry name" value="Elp3"/>
    <property type="match status" value="1"/>
</dbReference>
<dbReference type="Proteomes" id="UP000006048">
    <property type="component" value="Chromosome"/>
</dbReference>
<dbReference type="Gene3D" id="1.10.10.920">
    <property type="match status" value="1"/>
</dbReference>
<feature type="binding site" evidence="16">
    <location>
        <position position="344"/>
    </location>
    <ligand>
        <name>S-adenosyl-L-methionine</name>
        <dbReference type="ChEBI" id="CHEBI:59789"/>
        <label>1</label>
    </ligand>
</feature>
<dbReference type="PANTHER" id="PTHR13932:SF6">
    <property type="entry name" value="OXYGEN-INDEPENDENT COPROPORPHYRINOGEN III OXIDASE"/>
    <property type="match status" value="1"/>
</dbReference>
<organism evidence="19 20">
    <name type="scientific">Turneriella parva (strain ATCC BAA-1111 / DSM 21527 / NCTC 11395 / H)</name>
    <name type="common">Leptospira parva</name>
    <dbReference type="NCBI Taxonomy" id="869212"/>
    <lineage>
        <taxon>Bacteria</taxon>
        <taxon>Pseudomonadati</taxon>
        <taxon>Spirochaetota</taxon>
        <taxon>Spirochaetia</taxon>
        <taxon>Leptospirales</taxon>
        <taxon>Leptospiraceae</taxon>
        <taxon>Turneriella</taxon>
    </lineage>
</organism>
<keyword evidence="12 15" id="KW-0627">Porphyrin biosynthesis</keyword>
<evidence type="ECO:0000256" key="10">
    <source>
        <dbReference type="ARBA" id="ARBA00023004"/>
    </source>
</evidence>
<dbReference type="InterPro" id="IPR006638">
    <property type="entry name" value="Elp3/MiaA/NifB-like_rSAM"/>
</dbReference>
<dbReference type="CDD" id="cd01335">
    <property type="entry name" value="Radical_SAM"/>
    <property type="match status" value="1"/>
</dbReference>
<keyword evidence="11 15" id="KW-0411">Iron-sulfur</keyword>